<organism evidence="2">
    <name type="scientific">freshwater metagenome</name>
    <dbReference type="NCBI Taxonomy" id="449393"/>
    <lineage>
        <taxon>unclassified sequences</taxon>
        <taxon>metagenomes</taxon>
        <taxon>ecological metagenomes</taxon>
    </lineage>
</organism>
<reference evidence="2" key="1">
    <citation type="submission" date="2020-05" db="EMBL/GenBank/DDBJ databases">
        <authorList>
            <person name="Chiriac C."/>
            <person name="Salcher M."/>
            <person name="Ghai R."/>
            <person name="Kavagutti S V."/>
        </authorList>
    </citation>
    <scope>NUCLEOTIDE SEQUENCE</scope>
</reference>
<feature type="compositionally biased region" description="Polar residues" evidence="1">
    <location>
        <begin position="14"/>
        <end position="34"/>
    </location>
</feature>
<accession>A0A6J7H1K2</accession>
<sequence length="78" mass="8201">MPGTGSVWRDVNNPVGSGNPTIPESFKSKQPTSSDAPNLFLIALINLSLEWRSPSKLSTTSTKCSSSLGPAIEPSLVT</sequence>
<gene>
    <name evidence="2" type="ORF">UFOPK3608_00895</name>
</gene>
<feature type="region of interest" description="Disordered" evidence="1">
    <location>
        <begin position="1"/>
        <end position="34"/>
    </location>
</feature>
<proteinExistence type="predicted"/>
<evidence type="ECO:0000313" key="2">
    <source>
        <dbReference type="EMBL" id="CAB4910360.1"/>
    </source>
</evidence>
<name>A0A6J7H1K2_9ZZZZ</name>
<feature type="region of interest" description="Disordered" evidence="1">
    <location>
        <begin position="56"/>
        <end position="78"/>
    </location>
</feature>
<protein>
    <submittedName>
        <fullName evidence="2">Unannotated protein</fullName>
    </submittedName>
</protein>
<feature type="compositionally biased region" description="Low complexity" evidence="1">
    <location>
        <begin position="56"/>
        <end position="68"/>
    </location>
</feature>
<dbReference type="AlphaFoldDB" id="A0A6J7H1K2"/>
<evidence type="ECO:0000256" key="1">
    <source>
        <dbReference type="SAM" id="MobiDB-lite"/>
    </source>
</evidence>
<dbReference type="EMBL" id="CAFBMP010000075">
    <property type="protein sequence ID" value="CAB4910360.1"/>
    <property type="molecule type" value="Genomic_DNA"/>
</dbReference>